<organism evidence="3 4">
    <name type="scientific">Candidatus Wallbacteria bacterium GWC2_49_35</name>
    <dbReference type="NCBI Taxonomy" id="1817813"/>
    <lineage>
        <taxon>Bacteria</taxon>
        <taxon>Candidatus Walliibacteriota</taxon>
    </lineage>
</organism>
<feature type="transmembrane region" description="Helical" evidence="1">
    <location>
        <begin position="232"/>
        <end position="256"/>
    </location>
</feature>
<proteinExistence type="predicted"/>
<accession>A0A1F7WWV8</accession>
<reference evidence="3 4" key="1">
    <citation type="journal article" date="2016" name="Nat. Commun.">
        <title>Thousands of microbial genomes shed light on interconnected biogeochemical processes in an aquifer system.</title>
        <authorList>
            <person name="Anantharaman K."/>
            <person name="Brown C.T."/>
            <person name="Hug L.A."/>
            <person name="Sharon I."/>
            <person name="Castelle C.J."/>
            <person name="Probst A.J."/>
            <person name="Thomas B.C."/>
            <person name="Singh A."/>
            <person name="Wilkins M.J."/>
            <person name="Karaoz U."/>
            <person name="Brodie E.L."/>
            <person name="Williams K.H."/>
            <person name="Hubbard S.S."/>
            <person name="Banfield J.F."/>
        </authorList>
    </citation>
    <scope>NUCLEOTIDE SEQUENCE [LARGE SCALE GENOMIC DNA]</scope>
</reference>
<dbReference type="STRING" id="1817813.A2008_13715"/>
<dbReference type="AlphaFoldDB" id="A0A1F7WWV8"/>
<name>A0A1F7WWV8_9BACT</name>
<evidence type="ECO:0000259" key="2">
    <source>
        <dbReference type="Pfam" id="PF20539"/>
    </source>
</evidence>
<keyword evidence="1" id="KW-1133">Transmembrane helix</keyword>
<feature type="domain" description="DUF6754" evidence="2">
    <location>
        <begin position="12"/>
        <end position="254"/>
    </location>
</feature>
<dbReference type="Proteomes" id="UP000178735">
    <property type="component" value="Unassembled WGS sequence"/>
</dbReference>
<gene>
    <name evidence="3" type="ORF">A2008_13715</name>
</gene>
<evidence type="ECO:0000313" key="4">
    <source>
        <dbReference type="Proteomes" id="UP000178735"/>
    </source>
</evidence>
<feature type="transmembrane region" description="Helical" evidence="1">
    <location>
        <begin position="20"/>
        <end position="42"/>
    </location>
</feature>
<keyword evidence="1" id="KW-0812">Transmembrane</keyword>
<evidence type="ECO:0000313" key="3">
    <source>
        <dbReference type="EMBL" id="OGM06575.1"/>
    </source>
</evidence>
<dbReference type="Pfam" id="PF20539">
    <property type="entry name" value="DUF6754"/>
    <property type="match status" value="1"/>
</dbReference>
<dbReference type="EMBL" id="MGFH01000057">
    <property type="protein sequence ID" value="OGM06575.1"/>
    <property type="molecule type" value="Genomic_DNA"/>
</dbReference>
<keyword evidence="1" id="KW-0472">Membrane</keyword>
<sequence>MNALPAPLYPGFYSDSRETVLIIFALFSFIILASMLASRFGFRAKVRRIGAIGAIEEAIGRAAETGRPVLYLSGMYDMNSIATMASINILSHVAETAARYEVDLKMACCRSLVMNAARDAVSAAYSAAGKPELYRPDNISYITDDQWGFACAVDSIITRERPAANLMFGHFVSESLIYAETGFAVGAMQIAATNDFNQIPFFVIACDYCMIGEELYAAAAYLSKKPHAAAHLLAIDICKSIIILMIIYGVISVSFFG</sequence>
<comment type="caution">
    <text evidence="3">The sequence shown here is derived from an EMBL/GenBank/DDBJ whole genome shotgun (WGS) entry which is preliminary data.</text>
</comment>
<evidence type="ECO:0000256" key="1">
    <source>
        <dbReference type="SAM" id="Phobius"/>
    </source>
</evidence>
<dbReference type="InterPro" id="IPR046642">
    <property type="entry name" value="DUF6754"/>
</dbReference>
<protein>
    <recommendedName>
        <fullName evidence="2">DUF6754 domain-containing protein</fullName>
    </recommendedName>
</protein>